<feature type="compositionally biased region" description="Polar residues" evidence="1">
    <location>
        <begin position="1"/>
        <end position="19"/>
    </location>
</feature>
<name>A0A934IA18_9RHOB</name>
<feature type="region of interest" description="Disordered" evidence="1">
    <location>
        <begin position="1"/>
        <end position="65"/>
    </location>
</feature>
<sequence length="65" mass="6663">MTKATTGPGTTNDPNQANKTGLPEKTPETPDVTPPEANDGATTDRPDDPTTGPGTTSDPNQANRT</sequence>
<dbReference type="AlphaFoldDB" id="A0A934IA18"/>
<evidence type="ECO:0000313" key="3">
    <source>
        <dbReference type="Proteomes" id="UP000642488"/>
    </source>
</evidence>
<reference evidence="2" key="1">
    <citation type="submission" date="2020-12" db="EMBL/GenBank/DDBJ databases">
        <title>Bacterial taxonomy.</title>
        <authorList>
            <person name="Pan X."/>
        </authorList>
    </citation>
    <scope>NUCLEOTIDE SEQUENCE</scope>
    <source>
        <strain evidence="2">KCTC 52957</strain>
    </source>
</reference>
<dbReference type="RefSeq" id="WP_198914998.1">
    <property type="nucleotide sequence ID" value="NZ_JAEKPD010000002.1"/>
</dbReference>
<keyword evidence="3" id="KW-1185">Reference proteome</keyword>
<evidence type="ECO:0000313" key="2">
    <source>
        <dbReference type="EMBL" id="MBJ3761826.1"/>
    </source>
</evidence>
<proteinExistence type="predicted"/>
<organism evidence="2 3">
    <name type="scientific">Palleronia pontilimi</name>
    <dbReference type="NCBI Taxonomy" id="1964209"/>
    <lineage>
        <taxon>Bacteria</taxon>
        <taxon>Pseudomonadati</taxon>
        <taxon>Pseudomonadota</taxon>
        <taxon>Alphaproteobacteria</taxon>
        <taxon>Rhodobacterales</taxon>
        <taxon>Roseobacteraceae</taxon>
        <taxon>Palleronia</taxon>
    </lineage>
</organism>
<feature type="compositionally biased region" description="Low complexity" evidence="1">
    <location>
        <begin position="49"/>
        <end position="59"/>
    </location>
</feature>
<dbReference type="Proteomes" id="UP000642488">
    <property type="component" value="Unassembled WGS sequence"/>
</dbReference>
<evidence type="ECO:0000256" key="1">
    <source>
        <dbReference type="SAM" id="MobiDB-lite"/>
    </source>
</evidence>
<protein>
    <submittedName>
        <fullName evidence="2">Uncharacterized protein</fullName>
    </submittedName>
</protein>
<gene>
    <name evidence="2" type="ORF">ILP92_03565</name>
</gene>
<accession>A0A934IA18</accession>
<comment type="caution">
    <text evidence="2">The sequence shown here is derived from an EMBL/GenBank/DDBJ whole genome shotgun (WGS) entry which is preliminary data.</text>
</comment>
<dbReference type="EMBL" id="JAEKPD010000002">
    <property type="protein sequence ID" value="MBJ3761826.1"/>
    <property type="molecule type" value="Genomic_DNA"/>
</dbReference>